<dbReference type="PROSITE" id="PS50871">
    <property type="entry name" value="C1Q"/>
    <property type="match status" value="1"/>
</dbReference>
<feature type="coiled-coil region" evidence="7">
    <location>
        <begin position="368"/>
        <end position="420"/>
    </location>
</feature>
<keyword evidence="4 9" id="KW-0732">Signal</keyword>
<dbReference type="PROSITE" id="PS51041">
    <property type="entry name" value="EMI"/>
    <property type="match status" value="1"/>
</dbReference>
<keyword evidence="13" id="KW-1185">Reference proteome</keyword>
<feature type="coiled-coil region" evidence="7">
    <location>
        <begin position="669"/>
        <end position="700"/>
    </location>
</feature>
<organism evidence="12 13">
    <name type="scientific">Scleropages formosus</name>
    <name type="common">Asian bonytongue</name>
    <name type="synonym">Osteoglossum formosum</name>
    <dbReference type="NCBI Taxonomy" id="113540"/>
    <lineage>
        <taxon>Eukaryota</taxon>
        <taxon>Metazoa</taxon>
        <taxon>Chordata</taxon>
        <taxon>Craniata</taxon>
        <taxon>Vertebrata</taxon>
        <taxon>Euteleostomi</taxon>
        <taxon>Actinopterygii</taxon>
        <taxon>Neopterygii</taxon>
        <taxon>Teleostei</taxon>
        <taxon>Osteoglossocephala</taxon>
        <taxon>Osteoglossomorpha</taxon>
        <taxon>Osteoglossiformes</taxon>
        <taxon>Osteoglossidae</taxon>
        <taxon>Scleropages</taxon>
    </lineage>
</organism>
<evidence type="ECO:0000256" key="4">
    <source>
        <dbReference type="ARBA" id="ARBA00022729"/>
    </source>
</evidence>
<dbReference type="Pfam" id="PF00386">
    <property type="entry name" value="C1q"/>
    <property type="match status" value="1"/>
</dbReference>
<evidence type="ECO:0000256" key="6">
    <source>
        <dbReference type="ARBA" id="ARBA00023157"/>
    </source>
</evidence>
<name>A0A8C9QY48_SCLFO</name>
<dbReference type="InterPro" id="IPR050392">
    <property type="entry name" value="Collagen/C1q_domain"/>
</dbReference>
<feature type="domain" description="C1q" evidence="10">
    <location>
        <begin position="878"/>
        <end position="1022"/>
    </location>
</feature>
<evidence type="ECO:0000313" key="13">
    <source>
        <dbReference type="Proteomes" id="UP000694397"/>
    </source>
</evidence>
<dbReference type="PANTHER" id="PTHR15427">
    <property type="entry name" value="EMILIN ELASTIN MICROFIBRIL INTERFACE-LOCATED PROTEIN ELASTIN MICROFIBRIL INTERFACER"/>
    <property type="match status" value="1"/>
</dbReference>
<feature type="region of interest" description="Disordered" evidence="8">
    <location>
        <begin position="125"/>
        <end position="155"/>
    </location>
</feature>
<feature type="compositionally biased region" description="Polar residues" evidence="8">
    <location>
        <begin position="768"/>
        <end position="778"/>
    </location>
</feature>
<evidence type="ECO:0000256" key="3">
    <source>
        <dbReference type="ARBA" id="ARBA00022530"/>
    </source>
</evidence>
<keyword evidence="3" id="KW-0272">Extracellular matrix</keyword>
<reference evidence="12" key="2">
    <citation type="submission" date="2025-08" db="UniProtKB">
        <authorList>
            <consortium name="Ensembl"/>
        </authorList>
    </citation>
    <scope>IDENTIFICATION</scope>
</reference>
<dbReference type="GeneTree" id="ENSGT01030000234633"/>
<feature type="compositionally biased region" description="Pro residues" evidence="8">
    <location>
        <begin position="134"/>
        <end position="146"/>
    </location>
</feature>
<dbReference type="OrthoDB" id="8785214at2759"/>
<evidence type="ECO:0000256" key="2">
    <source>
        <dbReference type="ARBA" id="ARBA00022525"/>
    </source>
</evidence>
<protein>
    <submittedName>
        <fullName evidence="12">Elastin microfibril interfacer 2</fullName>
    </submittedName>
</protein>
<dbReference type="AlphaFoldDB" id="A0A8C9QY48"/>
<evidence type="ECO:0000256" key="1">
    <source>
        <dbReference type="ARBA" id="ARBA00004498"/>
    </source>
</evidence>
<dbReference type="Gene3D" id="2.60.120.40">
    <property type="match status" value="1"/>
</dbReference>
<evidence type="ECO:0000313" key="12">
    <source>
        <dbReference type="Ensembl" id="ENSSFOP00015001669.2"/>
    </source>
</evidence>
<sequence length="1023" mass="112834">MKPALQLIIIIIIILFTLLFHSPFTSGTPSRYSLFQGAAYSSGTAHKHGSKNWCAHVVHRNVTCAVLGATESFVEPELAPCPARWPDCARPVMYRTRFRPTYKIGYKMVTELEWRCCPGHQGPDCKELKDSPPRQAPPASHSPPPSLGQVEQVQRPEVRETGFHGQQPQGGDRVHYLEDEVQRLSQTVLDLQAAMTGMTENLRVTIQEDTSKMLVKLISDLRLSDTLLTGATESIKLPTQGPGGGPGEMEEMRTKLSDVTADLKSKSEALEELRVTVSTHEGQLRLLMEANHEPLEIAPAPTPPSQEALLAYTDDKLKEIREELMEGMEIKMADMKNSCEYKILSVQEECEEHETSYLSLAELLDSKEADLRKEIHDLRLDLSEVQTKALSITDERPSDIRDLQKEVERIAEAHQALNARLDGEMEHRSAPLEVDGFFSERLEDLKARLNISERNAEVHCFYVEEKLSQIITEEVAMLRELFSVRLGAMEGQLTTVLRQMNNSSFSGVISQKVEGLQNEMESNKLLVQGLEERLNALSQSCAVKCKSETGDADKVAQDLHIYKGNLDMIQSYVESNSDELIKLKEIIRRQLQTSQHNSNQLANVQGEFGSFRVEFGVLQGIVSYLGDTLSSYWLGLQQVNSTCGQTGASELRELLDRHVSQVAVNRSDVEKMEDRLEQVVSQLMTELDQCRETTERTRKEVSGVGSRVANMEAVCGKLDGVAGSLQRIKEGLNRHVTKLWICVHQINSTLRTHSRDISGLRGSFQKVQTQLPQISKGQQDLEAKPASSPTANAEERSPTSGTEPVLPQQPVLETGEAGPPGTIRLSSPRLPDSDGSATTLKGFAGAPGHLSLTPVSFQPNIIPGVHTRQTTAARSHVTPGAELSFSAGLTALPVSWETGLIRFNKVLVNDGGHYSPHTGIFTVPVDGRYLLSAVLTAERGERVEAVLSVSNHSVQRLVTAGYWPDRDRRCFCGGSASFSLVLALGRGDRVGLVMTAGKLELSDSSASPSSFSALFLYPPPPTR</sequence>
<dbReference type="KEGG" id="sfm:108937083"/>
<evidence type="ECO:0000259" key="11">
    <source>
        <dbReference type="PROSITE" id="PS51041"/>
    </source>
</evidence>
<accession>A0A8C9QY48</accession>
<gene>
    <name evidence="12" type="primary">EMILIN2</name>
    <name evidence="12" type="synonym">emilin2</name>
</gene>
<keyword evidence="2" id="KW-0964">Secreted</keyword>
<dbReference type="InterPro" id="IPR001073">
    <property type="entry name" value="C1q_dom"/>
</dbReference>
<comment type="subcellular location">
    <subcellularLocation>
        <location evidence="1">Secreted</location>
        <location evidence="1">Extracellular space</location>
        <location evidence="1">Extracellular matrix</location>
    </subcellularLocation>
</comment>
<evidence type="ECO:0000256" key="5">
    <source>
        <dbReference type="ARBA" id="ARBA00023054"/>
    </source>
</evidence>
<dbReference type="Proteomes" id="UP000694397">
    <property type="component" value="Chromosome 9"/>
</dbReference>
<evidence type="ECO:0000256" key="8">
    <source>
        <dbReference type="SAM" id="MobiDB-lite"/>
    </source>
</evidence>
<keyword evidence="6" id="KW-1015">Disulfide bond</keyword>
<dbReference type="Pfam" id="PF07546">
    <property type="entry name" value="EMI"/>
    <property type="match status" value="1"/>
</dbReference>
<feature type="region of interest" description="Disordered" evidence="8">
    <location>
        <begin position="768"/>
        <end position="842"/>
    </location>
</feature>
<evidence type="ECO:0000256" key="7">
    <source>
        <dbReference type="SAM" id="Coils"/>
    </source>
</evidence>
<dbReference type="SUPFAM" id="SSF49842">
    <property type="entry name" value="TNF-like"/>
    <property type="match status" value="1"/>
</dbReference>
<dbReference type="InterPro" id="IPR008983">
    <property type="entry name" value="Tumour_necrosis_fac-like_dom"/>
</dbReference>
<reference evidence="12 13" key="1">
    <citation type="submission" date="2019-04" db="EMBL/GenBank/DDBJ databases">
        <authorList>
            <consortium name="Wellcome Sanger Institute Data Sharing"/>
        </authorList>
    </citation>
    <scope>NUCLEOTIDE SEQUENCE [LARGE SCALE GENOMIC DNA]</scope>
</reference>
<dbReference type="SMART" id="SM00110">
    <property type="entry name" value="C1Q"/>
    <property type="match status" value="1"/>
</dbReference>
<feature type="chain" id="PRO_5034131157" evidence="9">
    <location>
        <begin position="28"/>
        <end position="1023"/>
    </location>
</feature>
<evidence type="ECO:0000256" key="9">
    <source>
        <dbReference type="SAM" id="SignalP"/>
    </source>
</evidence>
<reference evidence="12" key="3">
    <citation type="submission" date="2025-09" db="UniProtKB">
        <authorList>
            <consortium name="Ensembl"/>
        </authorList>
    </citation>
    <scope>IDENTIFICATION</scope>
</reference>
<keyword evidence="5 7" id="KW-0175">Coiled coil</keyword>
<dbReference type="Ensembl" id="ENSSFOT00015001708.2">
    <property type="protein sequence ID" value="ENSSFOP00015001669.2"/>
    <property type="gene ID" value="ENSSFOG00015001133.2"/>
</dbReference>
<dbReference type="InterPro" id="IPR011489">
    <property type="entry name" value="EMI_domain"/>
</dbReference>
<feature type="domain" description="EMI" evidence="11">
    <location>
        <begin position="50"/>
        <end position="127"/>
    </location>
</feature>
<proteinExistence type="predicted"/>
<feature type="signal peptide" evidence="9">
    <location>
        <begin position="1"/>
        <end position="27"/>
    </location>
</feature>
<evidence type="ECO:0000259" key="10">
    <source>
        <dbReference type="PROSITE" id="PS50871"/>
    </source>
</evidence>
<dbReference type="PANTHER" id="PTHR15427:SF5">
    <property type="entry name" value="EMILIN-2"/>
    <property type="match status" value="1"/>
</dbReference>